<dbReference type="PANTHER" id="PTHR14087">
    <property type="entry name" value="THYMOCYTE NUCLEAR PROTEIN 1"/>
    <property type="match status" value="1"/>
</dbReference>
<dbReference type="CDD" id="cd21133">
    <property type="entry name" value="EVE"/>
    <property type="match status" value="1"/>
</dbReference>
<dbReference type="InterPro" id="IPR002740">
    <property type="entry name" value="EVE_domain"/>
</dbReference>
<accession>D2QEJ2</accession>
<evidence type="ECO:0000313" key="3">
    <source>
        <dbReference type="Proteomes" id="UP000002028"/>
    </source>
</evidence>
<sequence>MNYWLVKSEPDTYGWHHFIEQGRATWDGVRNYQARNNLKGMLIGDLVLFYHSVTSPAVVGLATVVRSHFQDPTVPEDPRWVAVELEPVMAFEKPVTLAHIKAEPMLASISLIKQSRLSVMPVRADEFELILKMGQATREEAKVMSEL</sequence>
<dbReference type="EMBL" id="CP001769">
    <property type="protein sequence ID" value="ADB38244.1"/>
    <property type="molecule type" value="Genomic_DNA"/>
</dbReference>
<dbReference type="KEGG" id="sli:Slin_2222"/>
<dbReference type="AlphaFoldDB" id="D2QEJ2"/>
<dbReference type="InterPro" id="IPR015947">
    <property type="entry name" value="PUA-like_sf"/>
</dbReference>
<dbReference type="Gene3D" id="3.10.590.10">
    <property type="entry name" value="ph1033 like domains"/>
    <property type="match status" value="1"/>
</dbReference>
<gene>
    <name evidence="2" type="ordered locus">Slin_2222</name>
</gene>
<dbReference type="SUPFAM" id="SSF88697">
    <property type="entry name" value="PUA domain-like"/>
    <property type="match status" value="1"/>
</dbReference>
<protein>
    <recommendedName>
        <fullName evidence="1">EVE domain-containing protein</fullName>
    </recommendedName>
</protein>
<dbReference type="InterPro" id="IPR047197">
    <property type="entry name" value="THYN1-like_EVE"/>
</dbReference>
<evidence type="ECO:0000259" key="1">
    <source>
        <dbReference type="Pfam" id="PF01878"/>
    </source>
</evidence>
<dbReference type="HOGENOM" id="CLU_041799_2_1_10"/>
<dbReference type="PANTHER" id="PTHR14087:SF7">
    <property type="entry name" value="THYMOCYTE NUCLEAR PROTEIN 1"/>
    <property type="match status" value="1"/>
</dbReference>
<feature type="domain" description="EVE" evidence="1">
    <location>
        <begin position="2"/>
        <end position="133"/>
    </location>
</feature>
<dbReference type="eggNOG" id="COG2947">
    <property type="taxonomic scope" value="Bacteria"/>
</dbReference>
<dbReference type="Pfam" id="PF01878">
    <property type="entry name" value="EVE"/>
    <property type="match status" value="1"/>
</dbReference>
<keyword evidence="3" id="KW-1185">Reference proteome</keyword>
<name>D2QEJ2_SPILD</name>
<dbReference type="Proteomes" id="UP000002028">
    <property type="component" value="Chromosome"/>
</dbReference>
<proteinExistence type="predicted"/>
<dbReference type="STRING" id="504472.Slin_2222"/>
<evidence type="ECO:0000313" key="2">
    <source>
        <dbReference type="EMBL" id="ADB38244.1"/>
    </source>
</evidence>
<dbReference type="RefSeq" id="WP_012926788.1">
    <property type="nucleotide sequence ID" value="NC_013730.1"/>
</dbReference>
<organism evidence="2 3">
    <name type="scientific">Spirosoma linguale (strain ATCC 33905 / DSM 74 / LMG 10896 / Claus 1)</name>
    <dbReference type="NCBI Taxonomy" id="504472"/>
    <lineage>
        <taxon>Bacteria</taxon>
        <taxon>Pseudomonadati</taxon>
        <taxon>Bacteroidota</taxon>
        <taxon>Cytophagia</taxon>
        <taxon>Cytophagales</taxon>
        <taxon>Cytophagaceae</taxon>
        <taxon>Spirosoma</taxon>
    </lineage>
</organism>
<dbReference type="InterPro" id="IPR052181">
    <property type="entry name" value="5hmC_binding"/>
</dbReference>
<reference evidence="2 3" key="1">
    <citation type="journal article" date="2010" name="Stand. Genomic Sci.">
        <title>Complete genome sequence of Spirosoma linguale type strain (1).</title>
        <authorList>
            <person name="Lail K."/>
            <person name="Sikorski J."/>
            <person name="Saunders E."/>
            <person name="Lapidus A."/>
            <person name="Glavina Del Rio T."/>
            <person name="Copeland A."/>
            <person name="Tice H."/>
            <person name="Cheng J.-F."/>
            <person name="Lucas S."/>
            <person name="Nolan M."/>
            <person name="Bruce D."/>
            <person name="Goodwin L."/>
            <person name="Pitluck S."/>
            <person name="Ivanova N."/>
            <person name="Mavromatis K."/>
            <person name="Ovchinnikova G."/>
            <person name="Pati A."/>
            <person name="Chen A."/>
            <person name="Palaniappan K."/>
            <person name="Land M."/>
            <person name="Hauser L."/>
            <person name="Chang Y.-J."/>
            <person name="Jeffries C.D."/>
            <person name="Chain P."/>
            <person name="Brettin T."/>
            <person name="Detter J.C."/>
            <person name="Schuetze A."/>
            <person name="Rohde M."/>
            <person name="Tindall B.J."/>
            <person name="Goeker M."/>
            <person name="Bristow J."/>
            <person name="Eisen J.A."/>
            <person name="Markowitz V."/>
            <person name="Hugenholtz P."/>
            <person name="Kyrpides N.C."/>
            <person name="Klenk H.-P."/>
            <person name="Chen F."/>
        </authorList>
    </citation>
    <scope>NUCLEOTIDE SEQUENCE [LARGE SCALE GENOMIC DNA]</scope>
    <source>
        <strain evidence="3">ATCC 33905 / DSM 74 / LMG 10896 / Claus 1</strain>
    </source>
</reference>